<proteinExistence type="predicted"/>
<comment type="caution">
    <text evidence="5">The sequence shown here is derived from an EMBL/GenBank/DDBJ whole genome shotgun (WGS) entry which is preliminary data.</text>
</comment>
<feature type="region of interest" description="Disordered" evidence="3">
    <location>
        <begin position="183"/>
        <end position="317"/>
    </location>
</feature>
<evidence type="ECO:0000259" key="4">
    <source>
        <dbReference type="Pfam" id="PF14916"/>
    </source>
</evidence>
<feature type="coiled-coil region" evidence="2">
    <location>
        <begin position="90"/>
        <end position="167"/>
    </location>
</feature>
<dbReference type="Pfam" id="PF14916">
    <property type="entry name" value="CCDC92"/>
    <property type="match status" value="1"/>
</dbReference>
<evidence type="ECO:0000256" key="2">
    <source>
        <dbReference type="SAM" id="Coils"/>
    </source>
</evidence>
<evidence type="ECO:0000256" key="3">
    <source>
        <dbReference type="SAM" id="MobiDB-lite"/>
    </source>
</evidence>
<dbReference type="PANTHER" id="PTHR14882:SF3">
    <property type="entry name" value="COILED-COIL DOMAIN CONTAINING 92B"/>
    <property type="match status" value="1"/>
</dbReference>
<accession>A0ABR0YLU1</accession>
<name>A0ABR0YLU1_HUSHU</name>
<organism evidence="5 6">
    <name type="scientific">Huso huso</name>
    <name type="common">Beluga</name>
    <name type="synonym">Acipenser huso</name>
    <dbReference type="NCBI Taxonomy" id="61971"/>
    <lineage>
        <taxon>Eukaryota</taxon>
        <taxon>Metazoa</taxon>
        <taxon>Chordata</taxon>
        <taxon>Craniata</taxon>
        <taxon>Vertebrata</taxon>
        <taxon>Euteleostomi</taxon>
        <taxon>Actinopterygii</taxon>
        <taxon>Chondrostei</taxon>
        <taxon>Acipenseriformes</taxon>
        <taxon>Acipenseridae</taxon>
        <taxon>Huso</taxon>
    </lineage>
</organism>
<reference evidence="5 6" key="1">
    <citation type="submission" date="2021-05" db="EMBL/GenBank/DDBJ databases">
        <authorList>
            <person name="Zahm M."/>
            <person name="Klopp C."/>
            <person name="Cabau C."/>
            <person name="Kuhl H."/>
            <person name="Suciu R."/>
            <person name="Ciorpac M."/>
            <person name="Holostenco D."/>
            <person name="Gessner J."/>
            <person name="Wuertz S."/>
            <person name="Hohne C."/>
            <person name="Stock M."/>
            <person name="Gislard M."/>
            <person name="Lluch J."/>
            <person name="Milhes M."/>
            <person name="Lampietro C."/>
            <person name="Lopez Roques C."/>
            <person name="Donnadieu C."/>
            <person name="Du K."/>
            <person name="Schartl M."/>
            <person name="Guiguen Y."/>
        </authorList>
    </citation>
    <scope>NUCLEOTIDE SEQUENCE [LARGE SCALE GENOMIC DNA]</scope>
    <source>
        <strain evidence="5">Hh-F2</strain>
        <tissue evidence="5">Blood</tissue>
    </source>
</reference>
<feature type="compositionally biased region" description="Basic and acidic residues" evidence="3">
    <location>
        <begin position="218"/>
        <end position="240"/>
    </location>
</feature>
<dbReference type="Proteomes" id="UP001369086">
    <property type="component" value="Unassembled WGS sequence"/>
</dbReference>
<evidence type="ECO:0000256" key="1">
    <source>
        <dbReference type="ARBA" id="ARBA00023054"/>
    </source>
</evidence>
<protein>
    <submittedName>
        <fullName evidence="5">Coiled-coil domain-containing protein 92-like</fullName>
    </submittedName>
</protein>
<dbReference type="InterPro" id="IPR039496">
    <property type="entry name" value="CCDC92/74_N"/>
</dbReference>
<feature type="domain" description="CCDC92/74 N-terminal" evidence="4">
    <location>
        <begin position="38"/>
        <end position="91"/>
    </location>
</feature>
<keyword evidence="6" id="KW-1185">Reference proteome</keyword>
<evidence type="ECO:0000313" key="6">
    <source>
        <dbReference type="Proteomes" id="UP001369086"/>
    </source>
</evidence>
<dbReference type="InterPro" id="IPR040370">
    <property type="entry name" value="CCDC74A/CCDC74B/CCDC92"/>
</dbReference>
<dbReference type="EMBL" id="JAHFZB010000027">
    <property type="protein sequence ID" value="KAK6473356.1"/>
    <property type="molecule type" value="Genomic_DNA"/>
</dbReference>
<gene>
    <name evidence="5" type="ORF">HHUSO_G26748</name>
</gene>
<keyword evidence="1 2" id="KW-0175">Coiled coil</keyword>
<sequence>MSCVESCVWKHLPTKRWPTVCRVLEQGLLVAMEMASLERQVESMERNISFLRKEQLALLHGLHLEILTLQKQCAELTCELDKKPPDRSQAEAEEQLREELAARCRRAEAHLGDQERGNEDLRKELSHKGALVGALRSSLKEKERRFLEELKRRSHRVTVLNTELQKQSETAAYLSFQLHVARQKLHRQPPTTTLPPPNLKPKRRSHKQSAHALAASELRSERVRDCVPREKVTGPEEPRAMPDPALFLYPRRHRHWQHSHSSQAATPPAGHRRAKAQRDGTRAGEGAKAGETVSGGLGEVEVTEMLPPAGEEEDEAE</sequence>
<evidence type="ECO:0000313" key="5">
    <source>
        <dbReference type="EMBL" id="KAK6473356.1"/>
    </source>
</evidence>
<feature type="compositionally biased region" description="Basic residues" evidence="3">
    <location>
        <begin position="200"/>
        <end position="209"/>
    </location>
</feature>
<dbReference type="PANTHER" id="PTHR14882">
    <property type="entry name" value="COILED-COIL DOMAIN-CONTAINING 74A"/>
    <property type="match status" value="1"/>
</dbReference>